<proteinExistence type="predicted"/>
<gene>
    <name evidence="1" type="ORF">BMWSH_4158</name>
</gene>
<organism evidence="1 2">
    <name type="scientific">Priestia megaterium (strain WSH-002)</name>
    <name type="common">Bacillus megaterium</name>
    <dbReference type="NCBI Taxonomy" id="1006007"/>
    <lineage>
        <taxon>Bacteria</taxon>
        <taxon>Bacillati</taxon>
        <taxon>Bacillota</taxon>
        <taxon>Bacilli</taxon>
        <taxon>Bacillales</taxon>
        <taxon>Bacillaceae</taxon>
        <taxon>Priestia</taxon>
    </lineage>
</organism>
<dbReference type="AlphaFoldDB" id="A0A8D3X4N5"/>
<dbReference type="Proteomes" id="UP000001283">
    <property type="component" value="Chromosome"/>
</dbReference>
<evidence type="ECO:0000313" key="2">
    <source>
        <dbReference type="Proteomes" id="UP000001283"/>
    </source>
</evidence>
<accession>A0A8D3X4N5</accession>
<protein>
    <submittedName>
        <fullName evidence="1">Uncharacterized protein</fullName>
    </submittedName>
</protein>
<reference evidence="1 2" key="1">
    <citation type="journal article" date="2011" name="J. Bacteriol.">
        <title>Complete genome sequence of the industrial strain Bacillus megaterium WSH-002.</title>
        <authorList>
            <person name="Liu L."/>
            <person name="Li Y."/>
            <person name="Zhang J."/>
            <person name="Zou W."/>
            <person name="Zhou Z."/>
            <person name="Liu J."/>
            <person name="Li X."/>
            <person name="Wang L."/>
            <person name="Chen J."/>
        </authorList>
    </citation>
    <scope>NUCLEOTIDE SEQUENCE [LARGE SCALE GENOMIC DNA]</scope>
    <source>
        <strain evidence="1 2">WSH-002</strain>
    </source>
</reference>
<dbReference type="EMBL" id="CP003017">
    <property type="protein sequence ID" value="AEN91037.1"/>
    <property type="molecule type" value="Genomic_DNA"/>
</dbReference>
<dbReference type="KEGG" id="bmh:BMWSH_4158"/>
<name>A0A8D3X4N5_PRIMW</name>
<evidence type="ECO:0000313" key="1">
    <source>
        <dbReference type="EMBL" id="AEN91037.1"/>
    </source>
</evidence>
<sequence length="57" mass="6572">MRSIGFSSICKKSTYLRKTDKHSEDKCVLNYSIGKQLIIEELVQGLADYSKVNKYKI</sequence>